<proteinExistence type="predicted"/>
<dbReference type="Proteomes" id="UP000323439">
    <property type="component" value="Unassembled WGS sequence"/>
</dbReference>
<evidence type="ECO:0000259" key="1">
    <source>
        <dbReference type="Pfam" id="PF01850"/>
    </source>
</evidence>
<name>A0A1G5WWM6_9EURY</name>
<dbReference type="EMBL" id="FMXB01000014">
    <property type="protein sequence ID" value="SDA62340.1"/>
    <property type="molecule type" value="Genomic_DNA"/>
</dbReference>
<dbReference type="Gene3D" id="3.40.50.1010">
    <property type="entry name" value="5'-nuclease"/>
    <property type="match status" value="1"/>
</dbReference>
<reference evidence="2 3" key="1">
    <citation type="submission" date="2016-10" db="EMBL/GenBank/DDBJ databases">
        <authorList>
            <person name="Varghese N."/>
            <person name="Submissions S."/>
        </authorList>
    </citation>
    <scope>NUCLEOTIDE SEQUENCE [LARGE SCALE GENOMIC DNA]</scope>
    <source>
        <strain evidence="2 3">DSM 16643</strain>
    </source>
</reference>
<organism evidence="2 3">
    <name type="scientific">Methanobrevibacter millerae</name>
    <dbReference type="NCBI Taxonomy" id="230361"/>
    <lineage>
        <taxon>Archaea</taxon>
        <taxon>Methanobacteriati</taxon>
        <taxon>Methanobacteriota</taxon>
        <taxon>Methanomada group</taxon>
        <taxon>Methanobacteria</taxon>
        <taxon>Methanobacteriales</taxon>
        <taxon>Methanobacteriaceae</taxon>
        <taxon>Methanobrevibacter</taxon>
    </lineage>
</organism>
<dbReference type="AlphaFoldDB" id="A0A1G5WWM6"/>
<dbReference type="RefSeq" id="WP_149732268.1">
    <property type="nucleotide sequence ID" value="NZ_FMXB01000014.1"/>
</dbReference>
<accession>A0A1G5WWM6</accession>
<dbReference type="InterPro" id="IPR002716">
    <property type="entry name" value="PIN_dom"/>
</dbReference>
<gene>
    <name evidence="2" type="ORF">SAMN02910315_01744</name>
</gene>
<keyword evidence="3" id="KW-1185">Reference proteome</keyword>
<evidence type="ECO:0000313" key="3">
    <source>
        <dbReference type="Proteomes" id="UP000323439"/>
    </source>
</evidence>
<protein>
    <submittedName>
        <fullName evidence="2">PIN domain-containing protein</fullName>
    </submittedName>
</protein>
<dbReference type="Pfam" id="PF01850">
    <property type="entry name" value="PIN"/>
    <property type="match status" value="1"/>
</dbReference>
<evidence type="ECO:0000313" key="2">
    <source>
        <dbReference type="EMBL" id="SDA62340.1"/>
    </source>
</evidence>
<sequence length="143" mass="16809">MIVLDTGFFKGLMDNRDRHHKEALKIEKYLRKHDERTLINTTILIETINWTAGTDISIKQLYNNLITDNKFVELSKKDYLESLKVNGWYGNNINYSDCTIINTMLNEHLNRIISFDGDFKKIKGFKVIDNIHTLKETLNVFKI</sequence>
<feature type="domain" description="PIN" evidence="1">
    <location>
        <begin position="2"/>
        <end position="123"/>
    </location>
</feature>
<dbReference type="InterPro" id="IPR029060">
    <property type="entry name" value="PIN-like_dom_sf"/>
</dbReference>
<dbReference type="SUPFAM" id="SSF88723">
    <property type="entry name" value="PIN domain-like"/>
    <property type="match status" value="1"/>
</dbReference>